<evidence type="ECO:0000256" key="2">
    <source>
        <dbReference type="ARBA" id="ARBA00023157"/>
    </source>
</evidence>
<sequence length="254" mass="29113">MKFILCIFLVGLQMINIVNGRPHSKSSETEADIPENLKKIGAVNNKTRTRILTHSEGYTDYSDQEVVFPDSYEMIFEPVPRIDGSPKCADGSTFCETFDTYPYYHLKDILKKNEAYKDLFGKDEEPSEITNRLGEDEDMFVCRSFERTIYPKVGKNKSNKWKFIINQGDSDGYIQGVRVETCRSQGSACDIIGDLPNGYVTACKQKYVYRRMLSISDNGRPFPDTFLLPSACCCAYKRDIEFLRRFGSRKTPIK</sequence>
<feature type="signal peptide" evidence="4">
    <location>
        <begin position="1"/>
        <end position="20"/>
    </location>
</feature>
<keyword evidence="3" id="KW-0325">Glycoprotein</keyword>
<dbReference type="AlphaFoldDB" id="A0A9P0B2F5"/>
<evidence type="ECO:0000259" key="5">
    <source>
        <dbReference type="Pfam" id="PF16077"/>
    </source>
</evidence>
<accession>A0A9P0B2F5</accession>
<organism evidence="6 7">
    <name type="scientific">Brassicogethes aeneus</name>
    <name type="common">Rape pollen beetle</name>
    <name type="synonym">Meligethes aeneus</name>
    <dbReference type="NCBI Taxonomy" id="1431903"/>
    <lineage>
        <taxon>Eukaryota</taxon>
        <taxon>Metazoa</taxon>
        <taxon>Ecdysozoa</taxon>
        <taxon>Arthropoda</taxon>
        <taxon>Hexapoda</taxon>
        <taxon>Insecta</taxon>
        <taxon>Pterygota</taxon>
        <taxon>Neoptera</taxon>
        <taxon>Endopterygota</taxon>
        <taxon>Coleoptera</taxon>
        <taxon>Polyphaga</taxon>
        <taxon>Cucujiformia</taxon>
        <taxon>Nitidulidae</taxon>
        <taxon>Meligethinae</taxon>
        <taxon>Brassicogethes</taxon>
    </lineage>
</organism>
<keyword evidence="7" id="KW-1185">Reference proteome</keyword>
<evidence type="ECO:0000256" key="3">
    <source>
        <dbReference type="ARBA" id="ARBA00023180"/>
    </source>
</evidence>
<dbReference type="GO" id="GO:0005615">
    <property type="term" value="C:extracellular space"/>
    <property type="evidence" value="ECO:0007669"/>
    <property type="project" value="UniProtKB-ARBA"/>
</dbReference>
<dbReference type="SUPFAM" id="SSF57501">
    <property type="entry name" value="Cystine-knot cytokines"/>
    <property type="match status" value="1"/>
</dbReference>
<dbReference type="PANTHER" id="PTHR23199:SF12">
    <property type="entry name" value="NEUROTROPHIN 1-RELATED"/>
    <property type="match status" value="1"/>
</dbReference>
<dbReference type="Proteomes" id="UP001154078">
    <property type="component" value="Chromosome 3"/>
</dbReference>
<feature type="chain" id="PRO_5040271511" description="Spaetzle domain-containing protein" evidence="4">
    <location>
        <begin position="21"/>
        <end position="254"/>
    </location>
</feature>
<dbReference type="GO" id="GO:0045087">
    <property type="term" value="P:innate immune response"/>
    <property type="evidence" value="ECO:0007669"/>
    <property type="project" value="TreeGrafter"/>
</dbReference>
<dbReference type="PANTHER" id="PTHR23199">
    <property type="entry name" value="NEUROTROPHIN 1-RELATED"/>
    <property type="match status" value="1"/>
</dbReference>
<dbReference type="Pfam" id="PF16077">
    <property type="entry name" value="Spaetzle"/>
    <property type="match status" value="1"/>
</dbReference>
<evidence type="ECO:0000256" key="1">
    <source>
        <dbReference type="ARBA" id="ARBA00022729"/>
    </source>
</evidence>
<dbReference type="Gene3D" id="2.10.90.10">
    <property type="entry name" value="Cystine-knot cytokines"/>
    <property type="match status" value="1"/>
</dbReference>
<dbReference type="GO" id="GO:0008083">
    <property type="term" value="F:growth factor activity"/>
    <property type="evidence" value="ECO:0007669"/>
    <property type="project" value="TreeGrafter"/>
</dbReference>
<name>A0A9P0B2F5_BRAAE</name>
<evidence type="ECO:0000313" key="6">
    <source>
        <dbReference type="EMBL" id="CAH0552734.1"/>
    </source>
</evidence>
<reference evidence="6" key="1">
    <citation type="submission" date="2021-12" db="EMBL/GenBank/DDBJ databases">
        <authorList>
            <person name="King R."/>
        </authorList>
    </citation>
    <scope>NUCLEOTIDE SEQUENCE</scope>
</reference>
<dbReference type="InterPro" id="IPR032104">
    <property type="entry name" value="Spaetzle"/>
</dbReference>
<evidence type="ECO:0000313" key="7">
    <source>
        <dbReference type="Proteomes" id="UP001154078"/>
    </source>
</evidence>
<keyword evidence="1 4" id="KW-0732">Signal</keyword>
<dbReference type="FunFam" id="2.10.90.10:FF:000056">
    <property type="entry name" value="Protein spaetzle"/>
    <property type="match status" value="1"/>
</dbReference>
<proteinExistence type="predicted"/>
<gene>
    <name evidence="6" type="ORF">MELIAE_LOCUS4895</name>
</gene>
<dbReference type="GO" id="GO:0005121">
    <property type="term" value="F:Toll binding"/>
    <property type="evidence" value="ECO:0007669"/>
    <property type="project" value="TreeGrafter"/>
</dbReference>
<evidence type="ECO:0000256" key="4">
    <source>
        <dbReference type="SAM" id="SignalP"/>
    </source>
</evidence>
<dbReference type="EMBL" id="OV121134">
    <property type="protein sequence ID" value="CAH0552734.1"/>
    <property type="molecule type" value="Genomic_DNA"/>
</dbReference>
<keyword evidence="2" id="KW-1015">Disulfide bond</keyword>
<feature type="domain" description="Spaetzle" evidence="5">
    <location>
        <begin position="140"/>
        <end position="235"/>
    </location>
</feature>
<dbReference type="InterPro" id="IPR029034">
    <property type="entry name" value="Cystine-knot_cytokine"/>
</dbReference>
<dbReference type="GO" id="GO:0021556">
    <property type="term" value="P:central nervous system formation"/>
    <property type="evidence" value="ECO:0007669"/>
    <property type="project" value="TreeGrafter"/>
</dbReference>
<dbReference type="OrthoDB" id="6359065at2759"/>
<dbReference type="InterPro" id="IPR052444">
    <property type="entry name" value="Spz/Toll_ligand-like"/>
</dbReference>
<protein>
    <recommendedName>
        <fullName evidence="5">Spaetzle domain-containing protein</fullName>
    </recommendedName>
</protein>